<dbReference type="InterPro" id="IPR007263">
    <property type="entry name" value="DCC1-like"/>
</dbReference>
<proteinExistence type="predicted"/>
<name>A0A7C1VVL9_9GAMM</name>
<sequence length="126" mass="14619">MLTVFYDGHCPLCVKEIKALKSYDVNNKLSLIDLNMDNFYSVYPHIDITAAQKKLHGQLADGTMLYGLDVSILAWKTVEKHQWLTVLHWPLIKPVANMAYRFFARYRHQIAFLLTGKKRCSKCIDD</sequence>
<accession>A0A7C1VVL9</accession>
<organism evidence="1">
    <name type="scientific">Methylophaga aminisulfidivorans</name>
    <dbReference type="NCBI Taxonomy" id="230105"/>
    <lineage>
        <taxon>Bacteria</taxon>
        <taxon>Pseudomonadati</taxon>
        <taxon>Pseudomonadota</taxon>
        <taxon>Gammaproteobacteria</taxon>
        <taxon>Thiotrichales</taxon>
        <taxon>Piscirickettsiaceae</taxon>
        <taxon>Methylophaga</taxon>
    </lineage>
</organism>
<dbReference type="PANTHER" id="PTHR34290:SF2">
    <property type="entry name" value="OS04G0668800 PROTEIN"/>
    <property type="match status" value="1"/>
</dbReference>
<dbReference type="PANTHER" id="PTHR34290">
    <property type="entry name" value="SI:CH73-390P7.2"/>
    <property type="match status" value="1"/>
</dbReference>
<protein>
    <submittedName>
        <fullName evidence="1">DUF393 domain-containing protein</fullName>
    </submittedName>
</protein>
<dbReference type="AlphaFoldDB" id="A0A7C1VVL9"/>
<dbReference type="Proteomes" id="UP000886384">
    <property type="component" value="Unassembled WGS sequence"/>
</dbReference>
<gene>
    <name evidence="1" type="ORF">ENI26_00615</name>
</gene>
<reference evidence="1" key="1">
    <citation type="journal article" date="2020" name="mSystems">
        <title>Genome- and Community-Level Interaction Insights into Carbon Utilization and Element Cycling Functions of Hydrothermarchaeota in Hydrothermal Sediment.</title>
        <authorList>
            <person name="Zhou Z."/>
            <person name="Liu Y."/>
            <person name="Xu W."/>
            <person name="Pan J."/>
            <person name="Luo Z.H."/>
            <person name="Li M."/>
        </authorList>
    </citation>
    <scope>NUCLEOTIDE SEQUENCE [LARGE SCALE GENOMIC DNA]</scope>
    <source>
        <strain evidence="1">HyVt-380</strain>
    </source>
</reference>
<dbReference type="Pfam" id="PF04134">
    <property type="entry name" value="DCC1-like"/>
    <property type="match status" value="1"/>
</dbReference>
<dbReference type="InterPro" id="IPR044691">
    <property type="entry name" value="DCC1_Trx"/>
</dbReference>
<evidence type="ECO:0000313" key="1">
    <source>
        <dbReference type="EMBL" id="HEC72859.1"/>
    </source>
</evidence>
<dbReference type="EMBL" id="DRHY01000019">
    <property type="protein sequence ID" value="HEC72859.1"/>
    <property type="molecule type" value="Genomic_DNA"/>
</dbReference>
<comment type="caution">
    <text evidence="1">The sequence shown here is derived from an EMBL/GenBank/DDBJ whole genome shotgun (WGS) entry which is preliminary data.</text>
</comment>
<dbReference type="GO" id="GO:0015035">
    <property type="term" value="F:protein-disulfide reductase activity"/>
    <property type="evidence" value="ECO:0007669"/>
    <property type="project" value="InterPro"/>
</dbReference>